<sequence>MITSKLQTTLLHSLEGLIGNVDFDKLKHHCTEYGGMMWSPASTAAYLIHSPEWDEAAENYFHNVVERCGSCGGVPSGFPTSAFEASWTVSTLLASGYAIEDFANEGIQAITTYLQCLFEKQHGLLGFAPGFVPDADDTARSLLALSYLNAPVDSSSLVSYFEAPRHFQTYKLERNPSFSANANTLLALLRSPSPAAYIPQTEKTANYLVSCWEGGELCDKWNLASECSEMLLVNALVELITAWGKGDLTKLSTKIVTSKTPIVLCHLLSRHWFASMRMVHGKIL</sequence>
<dbReference type="PANTHER" id="PTHR31739:SF25">
    <property type="entry name" value="(E,E)-GERANYLLINALOOL SYNTHASE"/>
    <property type="match status" value="1"/>
</dbReference>
<evidence type="ECO:0000313" key="3">
    <source>
        <dbReference type="Proteomes" id="UP000326198"/>
    </source>
</evidence>
<gene>
    <name evidence="2" type="ORF">BDV26DRAFT_84454</name>
</gene>
<reference evidence="2 3" key="1">
    <citation type="submission" date="2019-04" db="EMBL/GenBank/DDBJ databases">
        <title>Friends and foes A comparative genomics studyof 23 Aspergillus species from section Flavi.</title>
        <authorList>
            <consortium name="DOE Joint Genome Institute"/>
            <person name="Kjaerbolling I."/>
            <person name="Vesth T."/>
            <person name="Frisvad J.C."/>
            <person name="Nybo J.L."/>
            <person name="Theobald S."/>
            <person name="Kildgaard S."/>
            <person name="Isbrandt T."/>
            <person name="Kuo A."/>
            <person name="Sato A."/>
            <person name="Lyhne E.K."/>
            <person name="Kogle M.E."/>
            <person name="Wiebenga A."/>
            <person name="Kun R.S."/>
            <person name="Lubbers R.J."/>
            <person name="Makela M.R."/>
            <person name="Barry K."/>
            <person name="Chovatia M."/>
            <person name="Clum A."/>
            <person name="Daum C."/>
            <person name="Haridas S."/>
            <person name="He G."/>
            <person name="LaButti K."/>
            <person name="Lipzen A."/>
            <person name="Mondo S."/>
            <person name="Riley R."/>
            <person name="Salamov A."/>
            <person name="Simmons B.A."/>
            <person name="Magnuson J.K."/>
            <person name="Henrissat B."/>
            <person name="Mortensen U.H."/>
            <person name="Larsen T.O."/>
            <person name="Devries R.P."/>
            <person name="Grigoriev I.V."/>
            <person name="Machida M."/>
            <person name="Baker S.E."/>
            <person name="Andersen M.R."/>
        </authorList>
    </citation>
    <scope>NUCLEOTIDE SEQUENCE [LARGE SCALE GENOMIC DNA]</scope>
    <source>
        <strain evidence="2 3">IBT 29228</strain>
    </source>
</reference>
<dbReference type="GO" id="GO:0000287">
    <property type="term" value="F:magnesium ion binding"/>
    <property type="evidence" value="ECO:0007669"/>
    <property type="project" value="TreeGrafter"/>
</dbReference>
<keyword evidence="3" id="KW-1185">Reference proteome</keyword>
<evidence type="ECO:0000256" key="1">
    <source>
        <dbReference type="ARBA" id="ARBA00006333"/>
    </source>
</evidence>
<dbReference type="AlphaFoldDB" id="A0A5N7BI54"/>
<proteinExistence type="inferred from homology"/>
<accession>A0A5N7BI54</accession>
<dbReference type="GO" id="GO:0016102">
    <property type="term" value="P:diterpenoid biosynthetic process"/>
    <property type="evidence" value="ECO:0007669"/>
    <property type="project" value="TreeGrafter"/>
</dbReference>
<evidence type="ECO:0000313" key="2">
    <source>
        <dbReference type="EMBL" id="KAE8381388.1"/>
    </source>
</evidence>
<dbReference type="OrthoDB" id="2343925at2759"/>
<protein>
    <recommendedName>
        <fullName evidence="4">Terpenoid cyclases/protein prenyltransferase alpha-alpha toroid</fullName>
    </recommendedName>
</protein>
<dbReference type="InterPro" id="IPR050148">
    <property type="entry name" value="Terpene_synthase-like"/>
</dbReference>
<dbReference type="Proteomes" id="UP000326198">
    <property type="component" value="Unassembled WGS sequence"/>
</dbReference>
<dbReference type="Gene3D" id="1.50.10.160">
    <property type="match status" value="1"/>
</dbReference>
<dbReference type="EMBL" id="ML736171">
    <property type="protein sequence ID" value="KAE8381388.1"/>
    <property type="molecule type" value="Genomic_DNA"/>
</dbReference>
<organism evidence="2 3">
    <name type="scientific">Aspergillus bertholletiae</name>
    <dbReference type="NCBI Taxonomy" id="1226010"/>
    <lineage>
        <taxon>Eukaryota</taxon>
        <taxon>Fungi</taxon>
        <taxon>Dikarya</taxon>
        <taxon>Ascomycota</taxon>
        <taxon>Pezizomycotina</taxon>
        <taxon>Eurotiomycetes</taxon>
        <taxon>Eurotiomycetidae</taxon>
        <taxon>Eurotiales</taxon>
        <taxon>Aspergillaceae</taxon>
        <taxon>Aspergillus</taxon>
        <taxon>Aspergillus subgen. Circumdati</taxon>
    </lineage>
</organism>
<comment type="similarity">
    <text evidence="1">Belongs to the terpene synthase family.</text>
</comment>
<name>A0A5N7BI54_9EURO</name>
<evidence type="ECO:0008006" key="4">
    <source>
        <dbReference type="Google" id="ProtNLM"/>
    </source>
</evidence>
<dbReference type="SUPFAM" id="SSF48239">
    <property type="entry name" value="Terpenoid cyclases/Protein prenyltransferases"/>
    <property type="match status" value="1"/>
</dbReference>
<dbReference type="InterPro" id="IPR008930">
    <property type="entry name" value="Terpenoid_cyclase/PrenylTrfase"/>
</dbReference>
<dbReference type="PANTHER" id="PTHR31739">
    <property type="entry name" value="ENT-COPALYL DIPHOSPHATE SYNTHASE, CHLOROPLASTIC"/>
    <property type="match status" value="1"/>
</dbReference>
<dbReference type="GO" id="GO:0010333">
    <property type="term" value="F:terpene synthase activity"/>
    <property type="evidence" value="ECO:0007669"/>
    <property type="project" value="InterPro"/>
</dbReference>